<keyword evidence="9" id="KW-0326">Glycosidase</keyword>
<evidence type="ECO:0000256" key="4">
    <source>
        <dbReference type="ARBA" id="ARBA00022801"/>
    </source>
</evidence>
<dbReference type="SMART" id="SM00986">
    <property type="entry name" value="UDG"/>
    <property type="match status" value="1"/>
</dbReference>
<evidence type="ECO:0000256" key="1">
    <source>
        <dbReference type="ARBA" id="ARBA00022485"/>
    </source>
</evidence>
<dbReference type="eggNOG" id="COG1573">
    <property type="taxonomic scope" value="Bacteria"/>
</dbReference>
<gene>
    <name evidence="9" type="primary">ung2</name>
    <name evidence="9" type="ORF">HMPREF0556_11107</name>
</gene>
<keyword evidence="4 9" id="KW-0378">Hydrolase</keyword>
<evidence type="ECO:0000313" key="10">
    <source>
        <dbReference type="Proteomes" id="UP000010119"/>
    </source>
</evidence>
<dbReference type="PANTHER" id="PTHR33693:SF1">
    <property type="entry name" value="TYPE-4 URACIL-DNA GLYCOSYLASE"/>
    <property type="match status" value="1"/>
</dbReference>
<keyword evidence="5" id="KW-0408">Iron</keyword>
<keyword evidence="1" id="KW-0004">4Fe-4S</keyword>
<dbReference type="GO" id="GO:0097506">
    <property type="term" value="F:deaminated base DNA N-glycosylase activity"/>
    <property type="evidence" value="ECO:0007669"/>
    <property type="project" value="UniProtKB-ARBA"/>
</dbReference>
<proteinExistence type="predicted"/>
<accession>D7UXZ6</accession>
<evidence type="ECO:0000256" key="2">
    <source>
        <dbReference type="ARBA" id="ARBA00022723"/>
    </source>
</evidence>
<evidence type="ECO:0000256" key="6">
    <source>
        <dbReference type="ARBA" id="ARBA00023014"/>
    </source>
</evidence>
<sequence>MTCSPAKFQINHFQQKEGKAMLPKKLIETVKKRAANYALEGFVISPDVEHPTLMLVGEAPGETEIHTGVPFTGRAGKELEKMMTRANVQRDEVYITSAVRSRPYKERQKWDRKTERNEWKRYNRTPNKGEIIAHAPVLDYEIETSSPEVIVTLGNIGLKRLLGSDWSVSAAHGTVYQGPIQFWNQTKEQYDWTEKDYTVIPTFHPAAIFYNRKLLPLMEQDWDKIAIYIGRKKDA</sequence>
<keyword evidence="6" id="KW-0411">Iron-sulfur</keyword>
<comment type="caution">
    <text evidence="9">The sequence shown here is derived from an EMBL/GenBank/DDBJ whole genome shotgun (WGS) entry which is preliminary data.</text>
</comment>
<evidence type="ECO:0000256" key="3">
    <source>
        <dbReference type="ARBA" id="ARBA00022763"/>
    </source>
</evidence>
<organism evidence="9 10">
    <name type="scientific">Listeria grayi DSM 20601</name>
    <dbReference type="NCBI Taxonomy" id="525367"/>
    <lineage>
        <taxon>Bacteria</taxon>
        <taxon>Bacillati</taxon>
        <taxon>Bacillota</taxon>
        <taxon>Bacilli</taxon>
        <taxon>Bacillales</taxon>
        <taxon>Listeriaceae</taxon>
        <taxon>Listeria</taxon>
    </lineage>
</organism>
<dbReference type="EC" id="3.2.2.-" evidence="9"/>
<name>D7UXZ6_LISGR</name>
<dbReference type="InterPro" id="IPR051536">
    <property type="entry name" value="UDG_Type-4/5"/>
</dbReference>
<keyword evidence="7" id="KW-0234">DNA repair</keyword>
<evidence type="ECO:0000256" key="5">
    <source>
        <dbReference type="ARBA" id="ARBA00023004"/>
    </source>
</evidence>
<dbReference type="PANTHER" id="PTHR33693">
    <property type="entry name" value="TYPE-5 URACIL-DNA GLYCOSYLASE"/>
    <property type="match status" value="1"/>
</dbReference>
<dbReference type="GO" id="GO:0051539">
    <property type="term" value="F:4 iron, 4 sulfur cluster binding"/>
    <property type="evidence" value="ECO:0007669"/>
    <property type="project" value="UniProtKB-KW"/>
</dbReference>
<keyword evidence="2" id="KW-0479">Metal-binding</keyword>
<feature type="domain" description="Uracil-DNA glycosylase-like" evidence="8">
    <location>
        <begin position="45"/>
        <end position="223"/>
    </location>
</feature>
<dbReference type="GO" id="GO:0006281">
    <property type="term" value="P:DNA repair"/>
    <property type="evidence" value="ECO:0007669"/>
    <property type="project" value="UniProtKB-KW"/>
</dbReference>
<evidence type="ECO:0000313" key="9">
    <source>
        <dbReference type="EMBL" id="EFI84554.1"/>
    </source>
</evidence>
<evidence type="ECO:0000259" key="8">
    <source>
        <dbReference type="SMART" id="SM00986"/>
    </source>
</evidence>
<dbReference type="EMBL" id="ACCR02000003">
    <property type="protein sequence ID" value="EFI84554.1"/>
    <property type="molecule type" value="Genomic_DNA"/>
</dbReference>
<dbReference type="Pfam" id="PF03167">
    <property type="entry name" value="UDG"/>
    <property type="match status" value="1"/>
</dbReference>
<reference evidence="9" key="1">
    <citation type="submission" date="2010-06" db="EMBL/GenBank/DDBJ databases">
        <authorList>
            <person name="Muzny D."/>
            <person name="Qin X."/>
            <person name="Buhay C."/>
            <person name="Dugan-Rocha S."/>
            <person name="Ding Y."/>
            <person name="Chen G."/>
            <person name="Hawes A."/>
            <person name="Holder M."/>
            <person name="Jhangiani S."/>
            <person name="Johnson A."/>
            <person name="Khan Z."/>
            <person name="Li Z."/>
            <person name="Liu W."/>
            <person name="Liu X."/>
            <person name="Perez L."/>
            <person name="Shen H."/>
            <person name="Wang Q."/>
            <person name="Watt J."/>
            <person name="Xi L."/>
            <person name="Xin Y."/>
            <person name="Zhou J."/>
            <person name="Deng J."/>
            <person name="Jiang H."/>
            <person name="Liu Y."/>
            <person name="Qu J."/>
            <person name="Song X.-Z."/>
            <person name="Zhang L."/>
            <person name="Villasana D."/>
            <person name="Johnson A."/>
            <person name="Liu J."/>
            <person name="Liyanage D."/>
            <person name="Lorensuhewa L."/>
            <person name="Robinson T."/>
            <person name="Song A."/>
            <person name="Song B.-B."/>
            <person name="Dinh H."/>
            <person name="Thornton R."/>
            <person name="Coyle M."/>
            <person name="Francisco L."/>
            <person name="Jackson L."/>
            <person name="Javaid M."/>
            <person name="Korchina V."/>
            <person name="Kovar C."/>
            <person name="Mata R."/>
            <person name="Mathew T."/>
            <person name="Ngo R."/>
            <person name="Nguyen L."/>
            <person name="Nguyen N."/>
            <person name="Okwuonu G."/>
            <person name="Ongeri F."/>
            <person name="Pham C."/>
            <person name="Simmons D."/>
            <person name="Wilczek-Boney K."/>
            <person name="Hale W."/>
            <person name="Jakkamsetti A."/>
            <person name="Pham P."/>
            <person name="Ruth R."/>
            <person name="San Lucas F."/>
            <person name="Warren J."/>
            <person name="Zhang J."/>
            <person name="Zhao Z."/>
            <person name="Zhou C."/>
            <person name="Zhu D."/>
            <person name="Lee S."/>
            <person name="Bess C."/>
            <person name="Blankenburg K."/>
            <person name="Forbes L."/>
            <person name="Fu Q."/>
            <person name="Gubbala S."/>
            <person name="Hirani K."/>
            <person name="Jayaseelan J.C."/>
            <person name="Lara F."/>
            <person name="Munidasa M."/>
            <person name="Palculict T."/>
            <person name="Patil S."/>
            <person name="Pu L.-L."/>
            <person name="Saada N."/>
            <person name="Tang L."/>
            <person name="Weissenberger G."/>
            <person name="Zhu Y."/>
            <person name="Hemphill L."/>
            <person name="Shang Y."/>
            <person name="Youmans B."/>
            <person name="Ayvaz T."/>
            <person name="Ross M."/>
            <person name="Santibanez J."/>
            <person name="Aqrawi P."/>
            <person name="Gross S."/>
            <person name="Joshi V."/>
            <person name="Fowler G."/>
            <person name="Nazareth L."/>
            <person name="Reid J."/>
            <person name="Worley K."/>
            <person name="Petrosino J."/>
            <person name="Highlander S."/>
            <person name="Gibbs R."/>
        </authorList>
    </citation>
    <scope>NUCLEOTIDE SEQUENCE [LARGE SCALE GENOMIC DNA]</scope>
    <source>
        <strain evidence="9">DSM 20601</strain>
    </source>
</reference>
<dbReference type="InterPro" id="IPR005122">
    <property type="entry name" value="Uracil-DNA_glycosylase-like"/>
</dbReference>
<dbReference type="Gene3D" id="3.40.470.10">
    <property type="entry name" value="Uracil-DNA glycosylase-like domain"/>
    <property type="match status" value="1"/>
</dbReference>
<dbReference type="InterPro" id="IPR036895">
    <property type="entry name" value="Uracil-DNA_glycosylase-like_sf"/>
</dbReference>
<keyword evidence="3" id="KW-0227">DNA damage</keyword>
<dbReference type="Proteomes" id="UP000010119">
    <property type="component" value="Unassembled WGS sequence"/>
</dbReference>
<dbReference type="SUPFAM" id="SSF52141">
    <property type="entry name" value="Uracil-DNA glycosylase-like"/>
    <property type="match status" value="1"/>
</dbReference>
<dbReference type="SMART" id="SM00987">
    <property type="entry name" value="UreE_C"/>
    <property type="match status" value="1"/>
</dbReference>
<evidence type="ECO:0000256" key="7">
    <source>
        <dbReference type="ARBA" id="ARBA00023204"/>
    </source>
</evidence>
<protein>
    <submittedName>
        <fullName evidence="9">Uracil-DNA glycosylase, family 4</fullName>
        <ecNumber evidence="9">3.2.2.-</ecNumber>
    </submittedName>
</protein>
<dbReference type="AlphaFoldDB" id="D7UXZ6"/>
<dbReference type="GO" id="GO:0046872">
    <property type="term" value="F:metal ion binding"/>
    <property type="evidence" value="ECO:0007669"/>
    <property type="project" value="UniProtKB-KW"/>
</dbReference>
<keyword evidence="10" id="KW-1185">Reference proteome</keyword>
<dbReference type="HOGENOM" id="CLU_044815_1_2_9"/>
<dbReference type="STRING" id="525367.HMPREF0556_11107"/>
<dbReference type="CDD" id="cd10030">
    <property type="entry name" value="UDG-F4_TTUDGA_SPO1dp_like"/>
    <property type="match status" value="1"/>
</dbReference>